<name>A0A7G7MS57_9PSEU</name>
<dbReference type="InterPro" id="IPR014729">
    <property type="entry name" value="Rossmann-like_a/b/a_fold"/>
</dbReference>
<dbReference type="AlphaFoldDB" id="A0A7G7MS57"/>
<proteinExistence type="predicted"/>
<dbReference type="SUPFAM" id="SSF52402">
    <property type="entry name" value="Adenine nucleotide alpha hydrolases-like"/>
    <property type="match status" value="1"/>
</dbReference>
<sequence>MTPLEIACGWLAAGDPVPLPDPPGARPREVLDALLLDHLSRPPCLVAFSGGRDSSALLAAAVTAARREGLPQPVAITLTYPDSPDADEADWQRQVLDHLAVTERVRVVVHDEHDAVGPVAAPLLRRHGRIWPPNVAPTWRMMDHARGGSLLTGEGGDEVFGVKRVTALTKLLHTRTRADPRLVPLVARSLAPRPLRRRTALRECYRPPWLREPAWREVRLRCAEGDAAMALHAGRQTWQLATHRGSRIGQETLCALGDEIGVAYGQPFLDPAFVAATAEEAGFWGWTGRTTTMRHLFDDLLPRAVLERRTKATFNRAVFAGHTREFATGWDGAGVDTDLVDPGALRENWLSPLPHAPSMALLHQAWLAAQTISSEGIGKTSLPPHSRT</sequence>
<dbReference type="Proteomes" id="UP000515728">
    <property type="component" value="Chromosome"/>
</dbReference>
<dbReference type="GO" id="GO:0006529">
    <property type="term" value="P:asparagine biosynthetic process"/>
    <property type="evidence" value="ECO:0007669"/>
    <property type="project" value="InterPro"/>
</dbReference>
<accession>A0A7G7MS57</accession>
<evidence type="ECO:0000313" key="2">
    <source>
        <dbReference type="EMBL" id="QNG55618.1"/>
    </source>
</evidence>
<evidence type="ECO:0000313" key="3">
    <source>
        <dbReference type="Proteomes" id="UP000515728"/>
    </source>
</evidence>
<dbReference type="EMBL" id="CP060131">
    <property type="protein sequence ID" value="QNG55618.1"/>
    <property type="molecule type" value="Genomic_DNA"/>
</dbReference>
<dbReference type="GO" id="GO:0004066">
    <property type="term" value="F:asparagine synthase (glutamine-hydrolyzing) activity"/>
    <property type="evidence" value="ECO:0007669"/>
    <property type="project" value="InterPro"/>
</dbReference>
<evidence type="ECO:0000259" key="1">
    <source>
        <dbReference type="Pfam" id="PF00733"/>
    </source>
</evidence>
<reference evidence="2 3" key="1">
    <citation type="submission" date="2020-08" db="EMBL/GenBank/DDBJ databases">
        <authorList>
            <person name="Mo P."/>
        </authorList>
    </citation>
    <scope>NUCLEOTIDE SEQUENCE [LARGE SCALE GENOMIC DNA]</scope>
    <source>
        <strain evidence="2 3">CGMCC 4.1532</strain>
    </source>
</reference>
<protein>
    <submittedName>
        <fullName evidence="2">Asparagine synthase</fullName>
    </submittedName>
</protein>
<dbReference type="InterPro" id="IPR001962">
    <property type="entry name" value="Asn_synthase"/>
</dbReference>
<feature type="domain" description="Asparagine synthetase" evidence="1">
    <location>
        <begin position="40"/>
        <end position="327"/>
    </location>
</feature>
<dbReference type="Pfam" id="PF00733">
    <property type="entry name" value="Asn_synthase"/>
    <property type="match status" value="1"/>
</dbReference>
<dbReference type="KEGG" id="ppel:H6H00_15020"/>
<keyword evidence="3" id="KW-1185">Reference proteome</keyword>
<organism evidence="2 3">
    <name type="scientific">Pseudonocardia petroleophila</name>
    <dbReference type="NCBI Taxonomy" id="37331"/>
    <lineage>
        <taxon>Bacteria</taxon>
        <taxon>Bacillati</taxon>
        <taxon>Actinomycetota</taxon>
        <taxon>Actinomycetes</taxon>
        <taxon>Pseudonocardiales</taxon>
        <taxon>Pseudonocardiaceae</taxon>
        <taxon>Pseudonocardia</taxon>
    </lineage>
</organism>
<gene>
    <name evidence="2" type="ORF">H6H00_15020</name>
</gene>
<dbReference type="Gene3D" id="3.40.50.620">
    <property type="entry name" value="HUPs"/>
    <property type="match status" value="1"/>
</dbReference>